<dbReference type="AlphaFoldDB" id="U3B740"/>
<dbReference type="CDD" id="cd01184">
    <property type="entry name" value="INT_C_like_1"/>
    <property type="match status" value="1"/>
</dbReference>
<dbReference type="SUPFAM" id="SSF56349">
    <property type="entry name" value="DNA breaking-rejoining enzymes"/>
    <property type="match status" value="1"/>
</dbReference>
<dbReference type="PROSITE" id="PS51898">
    <property type="entry name" value="TYR_RECOMBINASE"/>
    <property type="match status" value="1"/>
</dbReference>
<keyword evidence="2" id="KW-0229">DNA integration</keyword>
<dbReference type="OrthoDB" id="9784724at2"/>
<keyword evidence="3" id="KW-0238">DNA-binding</keyword>
<dbReference type="InterPro" id="IPR050090">
    <property type="entry name" value="Tyrosine_recombinase_XerCD"/>
</dbReference>
<dbReference type="eggNOG" id="COG0582">
    <property type="taxonomic scope" value="Bacteria"/>
</dbReference>
<evidence type="ECO:0000256" key="3">
    <source>
        <dbReference type="ARBA" id="ARBA00023125"/>
    </source>
</evidence>
<keyword evidence="4" id="KW-0233">DNA recombination</keyword>
<dbReference type="PANTHER" id="PTHR30349">
    <property type="entry name" value="PHAGE INTEGRASE-RELATED"/>
    <property type="match status" value="1"/>
</dbReference>
<gene>
    <name evidence="6" type="ORF">VEZ01S_53_00370</name>
</gene>
<dbReference type="EMBL" id="BATM01000053">
    <property type="protein sequence ID" value="GAD81237.1"/>
    <property type="molecule type" value="Genomic_DNA"/>
</dbReference>
<proteinExistence type="inferred from homology"/>
<dbReference type="InterPro" id="IPR011010">
    <property type="entry name" value="DNA_brk_join_enz"/>
</dbReference>
<evidence type="ECO:0000313" key="7">
    <source>
        <dbReference type="Proteomes" id="UP000016562"/>
    </source>
</evidence>
<evidence type="ECO:0000256" key="1">
    <source>
        <dbReference type="ARBA" id="ARBA00008857"/>
    </source>
</evidence>
<reference evidence="6 7" key="1">
    <citation type="submission" date="2013-09" db="EMBL/GenBank/DDBJ databases">
        <title>Whole genome shotgun sequence of Vibrio ezurae NBRC 102218.</title>
        <authorList>
            <person name="Yoshida I."/>
            <person name="Hosoyama A."/>
            <person name="Numata M."/>
            <person name="Hashimoto M."/>
            <person name="Hosoyama Y."/>
            <person name="Tsuchikane K."/>
            <person name="Noguchi M."/>
            <person name="Hirakata S."/>
            <person name="Ichikawa N."/>
            <person name="Ohji S."/>
            <person name="Yamazoe A."/>
            <person name="Fujita N."/>
        </authorList>
    </citation>
    <scope>NUCLEOTIDE SEQUENCE [LARGE SCALE GENOMIC DNA]</scope>
    <source>
        <strain evidence="6 7">NBRC 102218</strain>
    </source>
</reference>
<comment type="caution">
    <text evidence="6">The sequence shown here is derived from an EMBL/GenBank/DDBJ whole genome shotgun (WGS) entry which is preliminary data.</text>
</comment>
<evidence type="ECO:0000313" key="6">
    <source>
        <dbReference type="EMBL" id="GAD81237.1"/>
    </source>
</evidence>
<dbReference type="GO" id="GO:0006310">
    <property type="term" value="P:DNA recombination"/>
    <property type="evidence" value="ECO:0007669"/>
    <property type="project" value="UniProtKB-KW"/>
</dbReference>
<organism evidence="6 7">
    <name type="scientific">Vibrio ezurae NBRC 102218</name>
    <dbReference type="NCBI Taxonomy" id="1219080"/>
    <lineage>
        <taxon>Bacteria</taxon>
        <taxon>Pseudomonadati</taxon>
        <taxon>Pseudomonadota</taxon>
        <taxon>Gammaproteobacteria</taxon>
        <taxon>Vibrionales</taxon>
        <taxon>Vibrionaceae</taxon>
        <taxon>Vibrio</taxon>
    </lineage>
</organism>
<dbReference type="RefSeq" id="WP_021714934.1">
    <property type="nucleotide sequence ID" value="NZ_BATM01000053.1"/>
</dbReference>
<comment type="similarity">
    <text evidence="1">Belongs to the 'phage' integrase family.</text>
</comment>
<dbReference type="InterPro" id="IPR013762">
    <property type="entry name" value="Integrase-like_cat_sf"/>
</dbReference>
<dbReference type="STRING" id="1219080.VEZ01S_53_00370"/>
<evidence type="ECO:0000256" key="2">
    <source>
        <dbReference type="ARBA" id="ARBA00022908"/>
    </source>
</evidence>
<protein>
    <recommendedName>
        <fullName evidence="5">Tyr recombinase domain-containing protein</fullName>
    </recommendedName>
</protein>
<name>U3B740_9VIBR</name>
<dbReference type="Gene3D" id="1.10.443.10">
    <property type="entry name" value="Intergrase catalytic core"/>
    <property type="match status" value="1"/>
</dbReference>
<sequence>MYLYKSRHCVYFVRVCTPKALVQQGYPFDFKFSLKTKSRPIAIRRSAPIISQILKSLDNVDISRDSPKETKQAILSSVDSLRNSFNDSGVDLHSFSSQADTKQQTVKSIKQNFAQGYRWQEEFIASKQKARITHLTVHQLNKRTLYFLDYFKNKKIGITQITASDLMEFGNNLQSWDKSAKTKKDFWGAAKQFLKWLTLKQHLPRNPFEGLTVTFKSEKFASEQREKWSSKQIKNLLSCSQFKQASPSMQWTVLLLIYMGLRPTEACQISVRDISIESGMFVLSITDEGQSQKLKNHHSLRKIPIHKTLLQNGFIDFVRQQKKAAKSQLFDWTPTGKDKDWTKLFRIQFGKIQSSIEMKPKQRPTAYGFRHTFIDCLKQQGIEEYQVAEVVGHANQNMTFGRYGKKLSMSKLKAVIDVFSIGD</sequence>
<dbReference type="Gene3D" id="1.10.150.130">
    <property type="match status" value="1"/>
</dbReference>
<dbReference type="InterPro" id="IPR002104">
    <property type="entry name" value="Integrase_catalytic"/>
</dbReference>
<accession>U3B740</accession>
<feature type="domain" description="Tyr recombinase" evidence="5">
    <location>
        <begin position="223"/>
        <end position="417"/>
    </location>
</feature>
<dbReference type="Proteomes" id="UP000016562">
    <property type="component" value="Unassembled WGS sequence"/>
</dbReference>
<dbReference type="InterPro" id="IPR010998">
    <property type="entry name" value="Integrase_recombinase_N"/>
</dbReference>
<dbReference type="GO" id="GO:0003677">
    <property type="term" value="F:DNA binding"/>
    <property type="evidence" value="ECO:0007669"/>
    <property type="project" value="UniProtKB-KW"/>
</dbReference>
<dbReference type="Pfam" id="PF00589">
    <property type="entry name" value="Phage_integrase"/>
    <property type="match status" value="1"/>
</dbReference>
<dbReference type="GO" id="GO:0015074">
    <property type="term" value="P:DNA integration"/>
    <property type="evidence" value="ECO:0007669"/>
    <property type="project" value="UniProtKB-KW"/>
</dbReference>
<dbReference type="PANTHER" id="PTHR30349:SF41">
    <property type="entry name" value="INTEGRASE_RECOMBINASE PROTEIN MJ0367-RELATED"/>
    <property type="match status" value="1"/>
</dbReference>
<evidence type="ECO:0000256" key="4">
    <source>
        <dbReference type="ARBA" id="ARBA00023172"/>
    </source>
</evidence>
<keyword evidence="7" id="KW-1185">Reference proteome</keyword>
<evidence type="ECO:0000259" key="5">
    <source>
        <dbReference type="PROSITE" id="PS51898"/>
    </source>
</evidence>